<evidence type="ECO:0000313" key="2">
    <source>
        <dbReference type="EMBL" id="PQJ15133.1"/>
    </source>
</evidence>
<dbReference type="PANTHER" id="PTHR40459">
    <property type="entry name" value="CONSERVED HYPOTHETICAL ALANINE AND LEUCINE RICH PROTEIN"/>
    <property type="match status" value="1"/>
</dbReference>
<gene>
    <name evidence="2" type="ORF">BST99_04775</name>
</gene>
<protein>
    <recommendedName>
        <fullName evidence="1">DUF2520 domain-containing protein</fullName>
    </recommendedName>
</protein>
<sequence>MKVIVIGSGNLAWNLIEIFEQNPNIQLIQVFSRNAESLKTLSCSCPTTTNWEELSEADLYLLAVSDRAIISLGEKAQNKGLWAHCSGSVDLRDLPATIRRGVFYPLQSFTKGRKSSFSDLPIGIEAENEEDYQQLEGLASSLSKTVFRMDSSQRRIMHLAAVFINNFSNHMIARAQDIATEAGIDAELLYPLLDETLAKAKAMGAEQAQTGPARRADQATLDAHLDLLKTKDEKKLYQAISQSITAYYQKDKNLKKG</sequence>
<dbReference type="SUPFAM" id="SSF48179">
    <property type="entry name" value="6-phosphogluconate dehydrogenase C-terminal domain-like"/>
    <property type="match status" value="1"/>
</dbReference>
<accession>A0A2S7T5E1</accession>
<dbReference type="Gene3D" id="3.40.50.720">
    <property type="entry name" value="NAD(P)-binding Rossmann-like Domain"/>
    <property type="match status" value="1"/>
</dbReference>
<dbReference type="InterPro" id="IPR036291">
    <property type="entry name" value="NAD(P)-bd_dom_sf"/>
</dbReference>
<evidence type="ECO:0000259" key="1">
    <source>
        <dbReference type="Pfam" id="PF10728"/>
    </source>
</evidence>
<comment type="caution">
    <text evidence="2">The sequence shown here is derived from an EMBL/GenBank/DDBJ whole genome shotgun (WGS) entry which is preliminary data.</text>
</comment>
<name>A0A2S7T5E1_9FLAO</name>
<dbReference type="InterPro" id="IPR037108">
    <property type="entry name" value="TM1727-like_C_sf"/>
</dbReference>
<proteinExistence type="predicted"/>
<dbReference type="Gene3D" id="1.10.1040.20">
    <property type="entry name" value="ProC-like, C-terminal domain"/>
    <property type="match status" value="1"/>
</dbReference>
<dbReference type="InterPro" id="IPR008927">
    <property type="entry name" value="6-PGluconate_DH-like_C_sf"/>
</dbReference>
<dbReference type="RefSeq" id="WP_181044145.1">
    <property type="nucleotide sequence ID" value="NZ_MQVX01000001.1"/>
</dbReference>
<dbReference type="SUPFAM" id="SSF51735">
    <property type="entry name" value="NAD(P)-binding Rossmann-fold domains"/>
    <property type="match status" value="1"/>
</dbReference>
<organism evidence="2 3">
    <name type="scientific">Aureicoccus marinus</name>
    <dbReference type="NCBI Taxonomy" id="754435"/>
    <lineage>
        <taxon>Bacteria</taxon>
        <taxon>Pseudomonadati</taxon>
        <taxon>Bacteroidota</taxon>
        <taxon>Flavobacteriia</taxon>
        <taxon>Flavobacteriales</taxon>
        <taxon>Flavobacteriaceae</taxon>
        <taxon>Aureicoccus</taxon>
    </lineage>
</organism>
<dbReference type="EMBL" id="MQVX01000001">
    <property type="protein sequence ID" value="PQJ15133.1"/>
    <property type="molecule type" value="Genomic_DNA"/>
</dbReference>
<dbReference type="InterPro" id="IPR018931">
    <property type="entry name" value="DUF2520"/>
</dbReference>
<dbReference type="Pfam" id="PF10728">
    <property type="entry name" value="DUF2520"/>
    <property type="match status" value="1"/>
</dbReference>
<dbReference type="AlphaFoldDB" id="A0A2S7T5E1"/>
<dbReference type="PANTHER" id="PTHR40459:SF1">
    <property type="entry name" value="CONSERVED HYPOTHETICAL ALANINE AND LEUCINE RICH PROTEIN"/>
    <property type="match status" value="1"/>
</dbReference>
<evidence type="ECO:0000313" key="3">
    <source>
        <dbReference type="Proteomes" id="UP000239366"/>
    </source>
</evidence>
<keyword evidence="3" id="KW-1185">Reference proteome</keyword>
<reference evidence="3" key="1">
    <citation type="submission" date="2016-11" db="EMBL/GenBank/DDBJ databases">
        <title>Trade-off between light-utilization and light-protection in marine flavobacteria.</title>
        <authorList>
            <person name="Kumagai Y."/>
            <person name="Yoshizawa S."/>
            <person name="Kogure K."/>
        </authorList>
    </citation>
    <scope>NUCLEOTIDE SEQUENCE [LARGE SCALE GENOMIC DNA]</scope>
    <source>
        <strain evidence="3">SG-18</strain>
    </source>
</reference>
<dbReference type="Proteomes" id="UP000239366">
    <property type="component" value="Unassembled WGS sequence"/>
</dbReference>
<feature type="domain" description="DUF2520" evidence="1">
    <location>
        <begin position="121"/>
        <end position="244"/>
    </location>
</feature>